<evidence type="ECO:0000313" key="1">
    <source>
        <dbReference type="EMBL" id="HGY94282.1"/>
    </source>
</evidence>
<protein>
    <recommendedName>
        <fullName evidence="2">NHL repeat protein</fullName>
    </recommendedName>
</protein>
<dbReference type="InterPro" id="IPR011042">
    <property type="entry name" value="6-blade_b-propeller_TolB-like"/>
</dbReference>
<accession>A0A7V4XSE5</accession>
<organism evidence="1">
    <name type="scientific">Acidobacterium capsulatum</name>
    <dbReference type="NCBI Taxonomy" id="33075"/>
    <lineage>
        <taxon>Bacteria</taxon>
        <taxon>Pseudomonadati</taxon>
        <taxon>Acidobacteriota</taxon>
        <taxon>Terriglobia</taxon>
        <taxon>Terriglobales</taxon>
        <taxon>Acidobacteriaceae</taxon>
        <taxon>Acidobacterium</taxon>
    </lineage>
</organism>
<sequence>MYSSNTTCTVVVDFKPQTVGLRLGAVQLYSDSTLIATAPVYGVGSGPLAQFPSGGAQSSIGSSLSFADAVAVNDVGDIFVSEASGLFGSIVEIAPDGTAQTLVSGIPSPSFGIAVDGAGNLFVTDAGDILNPNAGIVAEVTASGGTFGPSSTVTTVAQKSERSRWAGRRCGRQPVRR</sequence>
<name>A0A7V4XSE5_9BACT</name>
<reference evidence="1" key="1">
    <citation type="journal article" date="2020" name="mSystems">
        <title>Genome- and Community-Level Interaction Insights into Carbon Utilization and Element Cycling Functions of Hydrothermarchaeota in Hydrothermal Sediment.</title>
        <authorList>
            <person name="Zhou Z."/>
            <person name="Liu Y."/>
            <person name="Xu W."/>
            <person name="Pan J."/>
            <person name="Luo Z.H."/>
            <person name="Li M."/>
        </authorList>
    </citation>
    <scope>NUCLEOTIDE SEQUENCE [LARGE SCALE GENOMIC DNA]</scope>
    <source>
        <strain evidence="1">SpSt-855</strain>
    </source>
</reference>
<comment type="caution">
    <text evidence="1">The sequence shown here is derived from an EMBL/GenBank/DDBJ whole genome shotgun (WGS) entry which is preliminary data.</text>
</comment>
<dbReference type="SUPFAM" id="SSF101898">
    <property type="entry name" value="NHL repeat"/>
    <property type="match status" value="1"/>
</dbReference>
<gene>
    <name evidence="1" type="ORF">ENW50_06305</name>
</gene>
<dbReference type="AlphaFoldDB" id="A0A7V4XSE5"/>
<dbReference type="Gene3D" id="2.120.10.30">
    <property type="entry name" value="TolB, C-terminal domain"/>
    <property type="match status" value="1"/>
</dbReference>
<dbReference type="EMBL" id="DTKL01000037">
    <property type="protein sequence ID" value="HGY94282.1"/>
    <property type="molecule type" value="Genomic_DNA"/>
</dbReference>
<proteinExistence type="predicted"/>
<evidence type="ECO:0008006" key="2">
    <source>
        <dbReference type="Google" id="ProtNLM"/>
    </source>
</evidence>